<comment type="subcellular location">
    <subcellularLocation>
        <location evidence="7">Cytoplasm</location>
    </subcellularLocation>
    <subcellularLocation>
        <location evidence="7">Nucleus</location>
    </subcellularLocation>
</comment>
<organism evidence="9 10">
    <name type="scientific">Xylaria grammica</name>
    <dbReference type="NCBI Taxonomy" id="363999"/>
    <lineage>
        <taxon>Eukaryota</taxon>
        <taxon>Fungi</taxon>
        <taxon>Dikarya</taxon>
        <taxon>Ascomycota</taxon>
        <taxon>Pezizomycotina</taxon>
        <taxon>Sordariomycetes</taxon>
        <taxon>Xylariomycetidae</taxon>
        <taxon>Xylariales</taxon>
        <taxon>Xylariaceae</taxon>
        <taxon>Xylaria</taxon>
    </lineage>
</organism>
<dbReference type="AlphaFoldDB" id="A0A439D6T8"/>
<feature type="binding site" evidence="7">
    <location>
        <position position="291"/>
    </location>
    <ligand>
        <name>Zn(2+)</name>
        <dbReference type="ChEBI" id="CHEBI:29105"/>
        <note>catalytic</note>
    </ligand>
</feature>
<dbReference type="GO" id="GO:0009117">
    <property type="term" value="P:nucleotide metabolic process"/>
    <property type="evidence" value="ECO:0007669"/>
    <property type="project" value="UniProtKB-KW"/>
</dbReference>
<keyword evidence="1 7" id="KW-0963">Cytoplasm</keyword>
<dbReference type="InterPro" id="IPR006650">
    <property type="entry name" value="A/AMP_deam_AS"/>
</dbReference>
<feature type="binding site" evidence="7">
    <location>
        <position position="21"/>
    </location>
    <ligand>
        <name>Zn(2+)</name>
        <dbReference type="ChEBI" id="CHEBI:29105"/>
        <note>catalytic</note>
    </ligand>
</feature>
<keyword evidence="5 7" id="KW-0546">Nucleotide metabolism</keyword>
<dbReference type="Gene3D" id="3.20.20.140">
    <property type="entry name" value="Metal-dependent hydrolases"/>
    <property type="match status" value="1"/>
</dbReference>
<comment type="function">
    <text evidence="7">Catalyzes the hydrolytic deamination of adenine to hypoxanthine. Plays an important role in the purine salvage pathway and in nitrogen catabolism.</text>
</comment>
<dbReference type="SUPFAM" id="SSF51556">
    <property type="entry name" value="Metallo-dependent hydrolases"/>
    <property type="match status" value="1"/>
</dbReference>
<evidence type="ECO:0000256" key="6">
    <source>
        <dbReference type="ARBA" id="ARBA00023242"/>
    </source>
</evidence>
<keyword evidence="4 7" id="KW-0862">Zinc</keyword>
<feature type="binding site" evidence="7">
    <location>
        <position position="19"/>
    </location>
    <ligand>
        <name>Zn(2+)</name>
        <dbReference type="ChEBI" id="CHEBI:29105"/>
        <note>catalytic</note>
    </ligand>
</feature>
<dbReference type="GO" id="GO:0000034">
    <property type="term" value="F:adenine deaminase activity"/>
    <property type="evidence" value="ECO:0007669"/>
    <property type="project" value="UniProtKB-UniRule"/>
</dbReference>
<dbReference type="STRING" id="363999.A0A439D6T8"/>
<dbReference type="GO" id="GO:0009168">
    <property type="term" value="P:purine ribonucleoside monophosphate biosynthetic process"/>
    <property type="evidence" value="ECO:0007669"/>
    <property type="project" value="InterPro"/>
</dbReference>
<dbReference type="InterPro" id="IPR028892">
    <property type="entry name" value="ADE"/>
</dbReference>
<feature type="binding site" evidence="7">
    <location>
        <position position="292"/>
    </location>
    <ligand>
        <name>substrate</name>
    </ligand>
</feature>
<comment type="catalytic activity">
    <reaction evidence="7">
        <text>adenine + H2O + H(+) = hypoxanthine + NH4(+)</text>
        <dbReference type="Rhea" id="RHEA:23688"/>
        <dbReference type="ChEBI" id="CHEBI:15377"/>
        <dbReference type="ChEBI" id="CHEBI:15378"/>
        <dbReference type="ChEBI" id="CHEBI:16708"/>
        <dbReference type="ChEBI" id="CHEBI:17368"/>
        <dbReference type="ChEBI" id="CHEBI:28938"/>
        <dbReference type="EC" id="3.5.4.2"/>
    </reaction>
</comment>
<gene>
    <name evidence="7" type="primary">AAH1</name>
    <name evidence="9" type="ORF">EKO27_g5001</name>
</gene>
<dbReference type="PROSITE" id="PS00485">
    <property type="entry name" value="A_DEAMINASE"/>
    <property type="match status" value="1"/>
</dbReference>
<dbReference type="HAMAP" id="MF_01962">
    <property type="entry name" value="Adenine_deaminase"/>
    <property type="match status" value="1"/>
</dbReference>
<evidence type="ECO:0000256" key="1">
    <source>
        <dbReference type="ARBA" id="ARBA00022490"/>
    </source>
</evidence>
<feature type="active site" description="Proton donor" evidence="7">
    <location>
        <position position="214"/>
    </location>
</feature>
<keyword evidence="10" id="KW-1185">Reference proteome</keyword>
<comment type="caution">
    <text evidence="9">The sequence shown here is derived from an EMBL/GenBank/DDBJ whole genome shotgun (WGS) entry which is preliminary data.</text>
</comment>
<dbReference type="InterPro" id="IPR001365">
    <property type="entry name" value="A_deaminase_dom"/>
</dbReference>
<evidence type="ECO:0000256" key="4">
    <source>
        <dbReference type="ARBA" id="ARBA00022833"/>
    </source>
</evidence>
<reference evidence="9 10" key="1">
    <citation type="submission" date="2018-12" db="EMBL/GenBank/DDBJ databases">
        <title>Draft genome sequence of Xylaria grammica IHI A82.</title>
        <authorList>
            <person name="Buettner E."/>
            <person name="Kellner H."/>
        </authorList>
    </citation>
    <scope>NUCLEOTIDE SEQUENCE [LARGE SCALE GENOMIC DNA]</scope>
    <source>
        <strain evidence="9 10">IHI A82</strain>
    </source>
</reference>
<dbReference type="InterPro" id="IPR032466">
    <property type="entry name" value="Metal_Hydrolase"/>
</dbReference>
<dbReference type="PANTHER" id="PTHR43114:SF6">
    <property type="entry name" value="ADENINE DEAMINASE"/>
    <property type="match status" value="1"/>
</dbReference>
<evidence type="ECO:0000256" key="2">
    <source>
        <dbReference type="ARBA" id="ARBA00022723"/>
    </source>
</evidence>
<comment type="similarity">
    <text evidence="7">Belongs to the metallo-dependent hydrolases superfamily. Adenosine and AMP deaminases family. Adenine deaminase type 2 subfamily.</text>
</comment>
<dbReference type="GO" id="GO:0008270">
    <property type="term" value="F:zinc ion binding"/>
    <property type="evidence" value="ECO:0007669"/>
    <property type="project" value="UniProtKB-UniRule"/>
</dbReference>
<sequence>MCQSPLHDFLQGLPKCEHHAHLEGCLSPELFFQLAERNGVPLPDPEANPAYASVATLKERYKNFTSLDDFLVFFFQGMTVLQHEQDFTDLAWTYFQRAHRDGVHHAEVFFDPEVHRERGIPYETIVDGFSKGCRRAERELGLTTRLIMCFVRHLPVSSAEKVYDEFISARHFEAGVVHGLGCSSTEIGPPKDMYRELYAAAAERGIPLTAHVGEVGDPTYISAALELGVQRIDHGIRLVDDPELMRRVAREGILLTLCPLSNVLLRCVPSLEHVPVRRFLEAGVKFSINSDDPAYVGAYILDNYCAVQEAHRLSVAEWCVIAENSVRGSWIGDSRKAELLERIRVYVKKYLQVAAEGGLS</sequence>
<keyword evidence="3 7" id="KW-0378">Hydrolase</keyword>
<evidence type="ECO:0000256" key="5">
    <source>
        <dbReference type="ARBA" id="ARBA00023080"/>
    </source>
</evidence>
<feature type="binding site" evidence="7">
    <location>
        <position position="211"/>
    </location>
    <ligand>
        <name>Zn(2+)</name>
        <dbReference type="ChEBI" id="CHEBI:29105"/>
        <note>catalytic</note>
    </ligand>
</feature>
<dbReference type="GO" id="GO:0005634">
    <property type="term" value="C:nucleus"/>
    <property type="evidence" value="ECO:0007669"/>
    <property type="project" value="UniProtKB-SubCell"/>
</dbReference>
<proteinExistence type="inferred from homology"/>
<dbReference type="EMBL" id="RYZI01000127">
    <property type="protein sequence ID" value="RWA10109.1"/>
    <property type="molecule type" value="Genomic_DNA"/>
</dbReference>
<dbReference type="GO" id="GO:0006146">
    <property type="term" value="P:adenine catabolic process"/>
    <property type="evidence" value="ECO:0007669"/>
    <property type="project" value="UniProtKB-UniRule"/>
</dbReference>
<comment type="cofactor">
    <cofactor evidence="7">
        <name>Zn(2+)</name>
        <dbReference type="ChEBI" id="CHEBI:29105"/>
    </cofactor>
    <text evidence="7">Binds 1 zinc ion per subunit.</text>
</comment>
<keyword evidence="6 7" id="KW-0539">Nucleus</keyword>
<dbReference type="GO" id="GO:0043103">
    <property type="term" value="P:hypoxanthine salvage"/>
    <property type="evidence" value="ECO:0007669"/>
    <property type="project" value="UniProtKB-UniRule"/>
</dbReference>
<dbReference type="EC" id="3.5.4.2" evidence="7"/>
<keyword evidence="2 7" id="KW-0479">Metal-binding</keyword>
<feature type="site" description="Important for catalytic activity" evidence="7">
    <location>
        <position position="234"/>
    </location>
</feature>
<dbReference type="PANTHER" id="PTHR43114">
    <property type="entry name" value="ADENINE DEAMINASE"/>
    <property type="match status" value="1"/>
</dbReference>
<dbReference type="CDD" id="cd01320">
    <property type="entry name" value="ADA"/>
    <property type="match status" value="1"/>
</dbReference>
<dbReference type="FunFam" id="3.20.20.140:FF:000039">
    <property type="entry name" value="Adenine deaminase"/>
    <property type="match status" value="1"/>
</dbReference>
<evidence type="ECO:0000256" key="3">
    <source>
        <dbReference type="ARBA" id="ARBA00022801"/>
    </source>
</evidence>
<dbReference type="Pfam" id="PF00962">
    <property type="entry name" value="A_deaminase"/>
    <property type="match status" value="1"/>
</dbReference>
<dbReference type="Proteomes" id="UP000286045">
    <property type="component" value="Unassembled WGS sequence"/>
</dbReference>
<evidence type="ECO:0000256" key="7">
    <source>
        <dbReference type="HAMAP-Rule" id="MF_03145"/>
    </source>
</evidence>
<name>A0A439D6T8_9PEZI</name>
<dbReference type="NCBIfam" id="TIGR01430">
    <property type="entry name" value="aden_deam"/>
    <property type="match status" value="1"/>
</dbReference>
<evidence type="ECO:0000313" key="9">
    <source>
        <dbReference type="EMBL" id="RWA10109.1"/>
    </source>
</evidence>
<feature type="domain" description="Adenosine deaminase" evidence="8">
    <location>
        <begin position="14"/>
        <end position="344"/>
    </location>
</feature>
<accession>A0A439D6T8</accession>
<dbReference type="InterPro" id="IPR006330">
    <property type="entry name" value="Ado/ade_deaminase"/>
</dbReference>
<dbReference type="GO" id="GO:0005829">
    <property type="term" value="C:cytosol"/>
    <property type="evidence" value="ECO:0007669"/>
    <property type="project" value="TreeGrafter"/>
</dbReference>
<evidence type="ECO:0000313" key="10">
    <source>
        <dbReference type="Proteomes" id="UP000286045"/>
    </source>
</evidence>
<protein>
    <recommendedName>
        <fullName evidence="7">Adenine deaminase</fullName>
        <shortName evidence="7">ADE</shortName>
        <ecNumber evidence="7">3.5.4.2</ecNumber>
    </recommendedName>
    <alternativeName>
        <fullName evidence="7">Adenine aminohydrolase</fullName>
        <shortName evidence="7">AAH</shortName>
    </alternativeName>
</protein>
<evidence type="ECO:0000259" key="8">
    <source>
        <dbReference type="Pfam" id="PF00962"/>
    </source>
</evidence>